<dbReference type="EMBL" id="JARBDR010000640">
    <property type="protein sequence ID" value="KAJ8310231.1"/>
    <property type="molecule type" value="Genomic_DNA"/>
</dbReference>
<organism evidence="3 4">
    <name type="scientific">Tegillarca granosa</name>
    <name type="common">Malaysian cockle</name>
    <name type="synonym">Anadara granosa</name>
    <dbReference type="NCBI Taxonomy" id="220873"/>
    <lineage>
        <taxon>Eukaryota</taxon>
        <taxon>Metazoa</taxon>
        <taxon>Spiralia</taxon>
        <taxon>Lophotrochozoa</taxon>
        <taxon>Mollusca</taxon>
        <taxon>Bivalvia</taxon>
        <taxon>Autobranchia</taxon>
        <taxon>Pteriomorphia</taxon>
        <taxon>Arcoida</taxon>
        <taxon>Arcoidea</taxon>
        <taxon>Arcidae</taxon>
        <taxon>Tegillarca</taxon>
    </lineage>
</organism>
<accession>A0ABQ9F0Y7</accession>
<dbReference type="Pfam" id="PF20209">
    <property type="entry name" value="DUF6570"/>
    <property type="match status" value="1"/>
</dbReference>
<dbReference type="Gene3D" id="2.40.50.140">
    <property type="entry name" value="Nucleic acid-binding proteins"/>
    <property type="match status" value="2"/>
</dbReference>
<evidence type="ECO:0000313" key="4">
    <source>
        <dbReference type="Proteomes" id="UP001217089"/>
    </source>
</evidence>
<dbReference type="SUPFAM" id="SSF50249">
    <property type="entry name" value="Nucleic acid-binding proteins"/>
    <property type="match status" value="1"/>
</dbReference>
<protein>
    <recommendedName>
        <fullName evidence="2">MADF domain-containing protein</fullName>
    </recommendedName>
</protein>
<dbReference type="PROSITE" id="PS51029">
    <property type="entry name" value="MADF"/>
    <property type="match status" value="1"/>
</dbReference>
<comment type="caution">
    <text evidence="3">The sequence shown here is derived from an EMBL/GenBank/DDBJ whole genome shotgun (WGS) entry which is preliminary data.</text>
</comment>
<dbReference type="PANTHER" id="PTHR12243">
    <property type="entry name" value="MADF DOMAIN TRANSCRIPTION FACTOR"/>
    <property type="match status" value="1"/>
</dbReference>
<proteinExistence type="predicted"/>
<dbReference type="Pfam" id="PF10545">
    <property type="entry name" value="MADF_DNA_bdg"/>
    <property type="match status" value="1"/>
</dbReference>
<feature type="region of interest" description="Disordered" evidence="1">
    <location>
        <begin position="817"/>
        <end position="859"/>
    </location>
</feature>
<evidence type="ECO:0000313" key="3">
    <source>
        <dbReference type="EMBL" id="KAJ8310231.1"/>
    </source>
</evidence>
<evidence type="ECO:0000256" key="1">
    <source>
        <dbReference type="SAM" id="MobiDB-lite"/>
    </source>
</evidence>
<dbReference type="PANTHER" id="PTHR12243:SF67">
    <property type="entry name" value="COREPRESSOR OF PANGOLIN, ISOFORM A-RELATED"/>
    <property type="match status" value="1"/>
</dbReference>
<dbReference type="InterPro" id="IPR046700">
    <property type="entry name" value="DUF6570"/>
</dbReference>
<keyword evidence="4" id="KW-1185">Reference proteome</keyword>
<feature type="domain" description="MADF" evidence="2">
    <location>
        <begin position="757"/>
        <end position="848"/>
    </location>
</feature>
<gene>
    <name evidence="3" type="ORF">KUTeg_012096</name>
</gene>
<dbReference type="InterPro" id="IPR012340">
    <property type="entry name" value="NA-bd_OB-fold"/>
</dbReference>
<evidence type="ECO:0000259" key="2">
    <source>
        <dbReference type="PROSITE" id="PS51029"/>
    </source>
</evidence>
<name>A0ABQ9F0Y7_TEGGR</name>
<dbReference type="InterPro" id="IPR039353">
    <property type="entry name" value="TF_Adf1"/>
</dbReference>
<dbReference type="InterPro" id="IPR006578">
    <property type="entry name" value="MADF-dom"/>
</dbReference>
<reference evidence="3 4" key="1">
    <citation type="submission" date="2022-12" db="EMBL/GenBank/DDBJ databases">
        <title>Chromosome-level genome of Tegillarca granosa.</title>
        <authorList>
            <person name="Kim J."/>
        </authorList>
    </citation>
    <scope>NUCLEOTIDE SEQUENCE [LARGE SCALE GENOMIC DNA]</scope>
    <source>
        <strain evidence="3">Teg-2019</strain>
        <tissue evidence="3">Adductor muscle</tissue>
    </source>
</reference>
<dbReference type="Proteomes" id="UP001217089">
    <property type="component" value="Unassembled WGS sequence"/>
</dbReference>
<sequence length="949" mass="108776">MSKRCIKNNKANDIDINEICLRNNNTNDFIITDSNGEIANIETVTTLNADSIINKSCKMSNKTKSKKSKSPYTLNEKHVAILNPGEIPKCFEGLTLMEKRLISKIHVFLTIIILPGGQYAEKGMAIDFPVNLQNNINTLPHKFANCNVITVSYGENKEIKPTHVVRKEKILACLKWLKANNKLYRNVTISFSEIDRLPSDDVLNMSCVDKFDEYGIINIDNDMPNLNLKDPYDHIYMRKRSKAIIVRLPKLSISSDDYFYSLLMSFLPHRQENDILRNAKEQFNCARDAFVAKNKFMPLQNVHLITLTDEIENAVKYVQCSRIELSAMFNPATYEIDTFQQSSQEQLSDISLNTSYSTDVEFQNKNVTEINGFDTDEKELHELSIPTIPANTLKMLTIDKIKDMPEDAATVDTPTLKALVLDVSEIEVNKHTQKGKFFAILADNTGAITATIYNEKEHVKFIKGFGIILRNVLLKQSYVGVTAKTEVAMCQPISVPDSIKEQAPHFPGKQVSPSSTKRLANEKELRFQEIRLKDQSAKVNCAIWESMVDTLEVGQCIKLSNCRVKLFQDEKKLSTTSSSDVRYMDIFKIVITTSNFKLVVFIDDIVLNELSSDDEDIQRDEPAAMPDMASGNIYGIMEMDPYISCPKTSCNNKKMVTLREKDIELYFMFCNSCQSRYKTNSCNNYLRAVLLMNSNGNEKKITAFLPHIKKMYESRGIEFVFSFDRRELMSSMMNILPIEVKYCLRKDVAWSREDLETLVHEYEIEPTLWDISNPNYSKKDARQRSLDKIREVLEDRFTAEEINDKLKHMRNYYTRELELPSQESQDLEEEKDASSTSDEIEVTQMPGESKFPTNKRRKLSAPMEMMAKAVEVLSDIRTKRSQPQVSVPLTPQMSLQNTGEDYAFSLYISSELAKVKNERIKNNLKLRIQGLIFDAQYEDSNSRSVPYQQ</sequence>